<evidence type="ECO:0000313" key="1">
    <source>
        <dbReference type="EMBL" id="GAP41954.1"/>
    </source>
</evidence>
<gene>
    <name evidence="1" type="ORF">TBC1_1182</name>
</gene>
<sequence length="49" mass="5617">MALKATICGMDCSIKFIYTSFQQKSPETRAFTHTLKKIPYPAQTLDMFL</sequence>
<dbReference type="Proteomes" id="UP000053091">
    <property type="component" value="Unassembled WGS sequence"/>
</dbReference>
<keyword evidence="2" id="KW-1185">Reference proteome</keyword>
<dbReference type="AlphaFoldDB" id="A0A0S7BUZ1"/>
<dbReference type="EMBL" id="DF968182">
    <property type="protein sequence ID" value="GAP41954.1"/>
    <property type="molecule type" value="Genomic_DNA"/>
</dbReference>
<name>A0A0S7BUZ1_9BACT</name>
<reference evidence="1" key="1">
    <citation type="journal article" date="2015" name="Genome Announc.">
        <title>Draft Genome Sequence of Bacteroidales Strain TBC1, a Novel Isolate from a Methanogenic Wastewater Treatment System.</title>
        <authorList>
            <person name="Tourlousse D.M."/>
            <person name="Matsuura N."/>
            <person name="Sun L."/>
            <person name="Toyonaga M."/>
            <person name="Kuroda K."/>
            <person name="Ohashi A."/>
            <person name="Cruz R."/>
            <person name="Yamaguchi T."/>
            <person name="Sekiguchi Y."/>
        </authorList>
    </citation>
    <scope>NUCLEOTIDE SEQUENCE [LARGE SCALE GENOMIC DNA]</scope>
    <source>
        <strain evidence="1">TBC1</strain>
    </source>
</reference>
<proteinExistence type="predicted"/>
<protein>
    <submittedName>
        <fullName evidence="1">Uncharacterized protein</fullName>
    </submittedName>
</protein>
<organism evidence="1">
    <name type="scientific">Lentimicrobium saccharophilum</name>
    <dbReference type="NCBI Taxonomy" id="1678841"/>
    <lineage>
        <taxon>Bacteria</taxon>
        <taxon>Pseudomonadati</taxon>
        <taxon>Bacteroidota</taxon>
        <taxon>Bacteroidia</taxon>
        <taxon>Bacteroidales</taxon>
        <taxon>Lentimicrobiaceae</taxon>
        <taxon>Lentimicrobium</taxon>
    </lineage>
</organism>
<accession>A0A0S7BUZ1</accession>
<evidence type="ECO:0000313" key="2">
    <source>
        <dbReference type="Proteomes" id="UP000053091"/>
    </source>
</evidence>